<keyword evidence="2" id="KW-1185">Reference proteome</keyword>
<name>A0A1R3GW34_9ROSI</name>
<organism evidence="1 2">
    <name type="scientific">Corchorus olitorius</name>
    <dbReference type="NCBI Taxonomy" id="93759"/>
    <lineage>
        <taxon>Eukaryota</taxon>
        <taxon>Viridiplantae</taxon>
        <taxon>Streptophyta</taxon>
        <taxon>Embryophyta</taxon>
        <taxon>Tracheophyta</taxon>
        <taxon>Spermatophyta</taxon>
        <taxon>Magnoliopsida</taxon>
        <taxon>eudicotyledons</taxon>
        <taxon>Gunneridae</taxon>
        <taxon>Pentapetalae</taxon>
        <taxon>rosids</taxon>
        <taxon>malvids</taxon>
        <taxon>Malvales</taxon>
        <taxon>Malvaceae</taxon>
        <taxon>Grewioideae</taxon>
        <taxon>Apeibeae</taxon>
        <taxon>Corchorus</taxon>
    </lineage>
</organism>
<reference evidence="2" key="1">
    <citation type="submission" date="2013-09" db="EMBL/GenBank/DDBJ databases">
        <title>Corchorus olitorius genome sequencing.</title>
        <authorList>
            <person name="Alam M."/>
            <person name="Haque M.S."/>
            <person name="Islam M.S."/>
            <person name="Emdad E.M."/>
            <person name="Islam M.M."/>
            <person name="Ahmed B."/>
            <person name="Halim A."/>
            <person name="Hossen Q.M.M."/>
            <person name="Hossain M.Z."/>
            <person name="Ahmed R."/>
            <person name="Khan M.M."/>
            <person name="Islam R."/>
            <person name="Rashid M.M."/>
            <person name="Khan S.A."/>
            <person name="Rahman M.S."/>
            <person name="Alam M."/>
            <person name="Yahiya A.S."/>
            <person name="Khan M.S."/>
            <person name="Azam M.S."/>
            <person name="Haque T."/>
            <person name="Lashkar M.Z.H."/>
            <person name="Akhand A.I."/>
            <person name="Morshed G."/>
            <person name="Roy S."/>
            <person name="Uddin K.S."/>
            <person name="Rabeya T."/>
            <person name="Hossain A.S."/>
            <person name="Chowdhury A."/>
            <person name="Snigdha A.R."/>
            <person name="Mortoza M.S."/>
            <person name="Matin S.A."/>
            <person name="Hoque S.M.E."/>
            <person name="Islam M.K."/>
            <person name="Roy D.K."/>
            <person name="Haider R."/>
            <person name="Moosa M.M."/>
            <person name="Elias S.M."/>
            <person name="Hasan A.M."/>
            <person name="Jahan S."/>
            <person name="Shafiuddin M."/>
            <person name="Mahmood N."/>
            <person name="Shommy N.S."/>
        </authorList>
    </citation>
    <scope>NUCLEOTIDE SEQUENCE [LARGE SCALE GENOMIC DNA]</scope>
    <source>
        <strain evidence="2">cv. O-4</strain>
    </source>
</reference>
<sequence>MALCQRSLWQVNNNPLLEESDGVWRQWRRRRRLYRSGHQAALDVNPSATSTQQNQQHGFPSVDSYPLNFLSTALEDHDHRIVINHNFGDPFSTIRDPLLHELNVAANSTTYFGSNPNSAIDNNNKKNKIFEEELRSGGTSNIFSWIQISPNSNKLAAAMVPCDSSPPMMAAGTGV</sequence>
<accession>A0A1R3GW34</accession>
<dbReference type="Proteomes" id="UP000187203">
    <property type="component" value="Unassembled WGS sequence"/>
</dbReference>
<proteinExistence type="predicted"/>
<protein>
    <submittedName>
        <fullName evidence="1">Uncharacterized protein</fullName>
    </submittedName>
</protein>
<dbReference type="AlphaFoldDB" id="A0A1R3GW34"/>
<evidence type="ECO:0000313" key="1">
    <source>
        <dbReference type="EMBL" id="OMO62247.1"/>
    </source>
</evidence>
<comment type="caution">
    <text evidence="1">The sequence shown here is derived from an EMBL/GenBank/DDBJ whole genome shotgun (WGS) entry which is preliminary data.</text>
</comment>
<dbReference type="OrthoDB" id="1937086at2759"/>
<evidence type="ECO:0000313" key="2">
    <source>
        <dbReference type="Proteomes" id="UP000187203"/>
    </source>
</evidence>
<gene>
    <name evidence="1" type="ORF">COLO4_33162</name>
</gene>
<dbReference type="EMBL" id="AWUE01021425">
    <property type="protein sequence ID" value="OMO62247.1"/>
    <property type="molecule type" value="Genomic_DNA"/>
</dbReference>